<accession>A0A2K3KUX8</accession>
<evidence type="ECO:0000256" key="1">
    <source>
        <dbReference type="SAM" id="MobiDB-lite"/>
    </source>
</evidence>
<protein>
    <submittedName>
        <fullName evidence="2">Uncharacterized protein</fullName>
    </submittedName>
</protein>
<organism evidence="2 3">
    <name type="scientific">Trifolium pratense</name>
    <name type="common">Red clover</name>
    <dbReference type="NCBI Taxonomy" id="57577"/>
    <lineage>
        <taxon>Eukaryota</taxon>
        <taxon>Viridiplantae</taxon>
        <taxon>Streptophyta</taxon>
        <taxon>Embryophyta</taxon>
        <taxon>Tracheophyta</taxon>
        <taxon>Spermatophyta</taxon>
        <taxon>Magnoliopsida</taxon>
        <taxon>eudicotyledons</taxon>
        <taxon>Gunneridae</taxon>
        <taxon>Pentapetalae</taxon>
        <taxon>rosids</taxon>
        <taxon>fabids</taxon>
        <taxon>Fabales</taxon>
        <taxon>Fabaceae</taxon>
        <taxon>Papilionoideae</taxon>
        <taxon>50 kb inversion clade</taxon>
        <taxon>NPAAA clade</taxon>
        <taxon>Hologalegina</taxon>
        <taxon>IRL clade</taxon>
        <taxon>Trifolieae</taxon>
        <taxon>Trifolium</taxon>
    </lineage>
</organism>
<name>A0A2K3KUX8_TRIPR</name>
<sequence>MTEKIAQRMDHSKERDHRRSRIGDREQDLQRSRIGDEEGSVRVRWVKL</sequence>
<proteinExistence type="predicted"/>
<dbReference type="Proteomes" id="UP000236291">
    <property type="component" value="Unassembled WGS sequence"/>
</dbReference>
<comment type="caution">
    <text evidence="2">The sequence shown here is derived from an EMBL/GenBank/DDBJ whole genome shotgun (WGS) entry which is preliminary data.</text>
</comment>
<feature type="region of interest" description="Disordered" evidence="1">
    <location>
        <begin position="1"/>
        <end position="33"/>
    </location>
</feature>
<reference evidence="2 3" key="1">
    <citation type="journal article" date="2014" name="Am. J. Bot.">
        <title>Genome assembly and annotation for red clover (Trifolium pratense; Fabaceae).</title>
        <authorList>
            <person name="Istvanek J."/>
            <person name="Jaros M."/>
            <person name="Krenek A."/>
            <person name="Repkova J."/>
        </authorList>
    </citation>
    <scope>NUCLEOTIDE SEQUENCE [LARGE SCALE GENOMIC DNA]</scope>
    <source>
        <strain evidence="3">cv. Tatra</strain>
        <tissue evidence="2">Young leaves</tissue>
    </source>
</reference>
<evidence type="ECO:0000313" key="3">
    <source>
        <dbReference type="Proteomes" id="UP000236291"/>
    </source>
</evidence>
<dbReference type="AlphaFoldDB" id="A0A2K3KUX8"/>
<reference evidence="2 3" key="2">
    <citation type="journal article" date="2017" name="Front. Plant Sci.">
        <title>Gene Classification and Mining of Molecular Markers Useful in Red Clover (Trifolium pratense) Breeding.</title>
        <authorList>
            <person name="Istvanek J."/>
            <person name="Dluhosova J."/>
            <person name="Dluhos P."/>
            <person name="Patkova L."/>
            <person name="Nedelnik J."/>
            <person name="Repkova J."/>
        </authorList>
    </citation>
    <scope>NUCLEOTIDE SEQUENCE [LARGE SCALE GENOMIC DNA]</scope>
    <source>
        <strain evidence="3">cv. Tatra</strain>
        <tissue evidence="2">Young leaves</tissue>
    </source>
</reference>
<gene>
    <name evidence="2" type="ORF">L195_g057073</name>
</gene>
<evidence type="ECO:0000313" key="2">
    <source>
        <dbReference type="EMBL" id="PNX70077.1"/>
    </source>
</evidence>
<dbReference type="EMBL" id="ASHM01111105">
    <property type="protein sequence ID" value="PNX70077.1"/>
    <property type="molecule type" value="Genomic_DNA"/>
</dbReference>